<keyword evidence="1 3" id="KW-0808">Transferase</keyword>
<evidence type="ECO:0000313" key="3">
    <source>
        <dbReference type="EMBL" id="TDH64011.1"/>
    </source>
</evidence>
<dbReference type="GO" id="GO:0016757">
    <property type="term" value="F:glycosyltransferase activity"/>
    <property type="evidence" value="ECO:0007669"/>
    <property type="project" value="InterPro"/>
</dbReference>
<name>A0A4R5QMG9_9PROT</name>
<reference evidence="3 4" key="1">
    <citation type="journal article" date="2016" name="J. Microbiol.">
        <title>Dankookia rubra gen. nov., sp. nov., an alphaproteobacterium isolated from sediment of a shallow stream.</title>
        <authorList>
            <person name="Kim W.H."/>
            <person name="Kim D.H."/>
            <person name="Kang K."/>
            <person name="Ahn T.Y."/>
        </authorList>
    </citation>
    <scope>NUCLEOTIDE SEQUENCE [LARGE SCALE GENOMIC DNA]</scope>
    <source>
        <strain evidence="3 4">JCM30602</strain>
    </source>
</reference>
<organism evidence="3 4">
    <name type="scientific">Dankookia rubra</name>
    <dbReference type="NCBI Taxonomy" id="1442381"/>
    <lineage>
        <taxon>Bacteria</taxon>
        <taxon>Pseudomonadati</taxon>
        <taxon>Pseudomonadota</taxon>
        <taxon>Alphaproteobacteria</taxon>
        <taxon>Acetobacterales</taxon>
        <taxon>Roseomonadaceae</taxon>
        <taxon>Dankookia</taxon>
    </lineage>
</organism>
<dbReference type="PANTHER" id="PTHR46401:SF2">
    <property type="entry name" value="GLYCOSYLTRANSFERASE WBBK-RELATED"/>
    <property type="match status" value="1"/>
</dbReference>
<comment type="caution">
    <text evidence="3">The sequence shown here is derived from an EMBL/GenBank/DDBJ whole genome shotgun (WGS) entry which is preliminary data.</text>
</comment>
<dbReference type="GO" id="GO:0009103">
    <property type="term" value="P:lipopolysaccharide biosynthetic process"/>
    <property type="evidence" value="ECO:0007669"/>
    <property type="project" value="TreeGrafter"/>
</dbReference>
<dbReference type="PANTHER" id="PTHR46401">
    <property type="entry name" value="GLYCOSYLTRANSFERASE WBBK-RELATED"/>
    <property type="match status" value="1"/>
</dbReference>
<feature type="domain" description="Glycosyl transferase family 1" evidence="2">
    <location>
        <begin position="187"/>
        <end position="332"/>
    </location>
</feature>
<dbReference type="Gene3D" id="3.40.50.2000">
    <property type="entry name" value="Glycogen Phosphorylase B"/>
    <property type="match status" value="2"/>
</dbReference>
<proteinExistence type="predicted"/>
<dbReference type="Pfam" id="PF00534">
    <property type="entry name" value="Glycos_transf_1"/>
    <property type="match status" value="1"/>
</dbReference>
<evidence type="ECO:0000313" key="4">
    <source>
        <dbReference type="Proteomes" id="UP000295096"/>
    </source>
</evidence>
<dbReference type="OrthoDB" id="9801609at2"/>
<evidence type="ECO:0000259" key="2">
    <source>
        <dbReference type="Pfam" id="PF00534"/>
    </source>
</evidence>
<protein>
    <submittedName>
        <fullName evidence="3">Glycosyltransferase family 1 protein</fullName>
    </submittedName>
</protein>
<accession>A0A4R5QMG9</accession>
<dbReference type="RefSeq" id="WP_133287291.1">
    <property type="nucleotide sequence ID" value="NZ_SMSJ01000003.1"/>
</dbReference>
<dbReference type="SUPFAM" id="SSF53756">
    <property type="entry name" value="UDP-Glycosyltransferase/glycogen phosphorylase"/>
    <property type="match status" value="1"/>
</dbReference>
<dbReference type="CDD" id="cd03809">
    <property type="entry name" value="GT4_MtfB-like"/>
    <property type="match status" value="1"/>
</dbReference>
<gene>
    <name evidence="3" type="ORF">E2C06_04105</name>
</gene>
<sequence length="359" mass="38431">MPLAINGRFLGQRVTGVQRFATEICRELDALAGAFRLADARLLRPAGGPPSPFLHLPEDASALLRGQAWEQSELPLRARGRTLVNLGNTAPLAAGRRQLVVIHDAGAFDTPESYSTAFRAWYRALHLALPRVEARIVTVSKFSRGRIAHHLKLDPARIGVMPEGAEHILRAPAASEVLARNGLAPGRYALVVGNPAAHKNLATLAECAGLLGRHGCVLAVAGAADPAVFRQGSAPTTSESVRALGRVSDAELRALYESAICLLFPSRYEGFGLPPLEAMACGCPVIAAAAGAVPEVCGEAALWFDTDGPRRLPDMLARLLEEEGLYDTLRARGLDRAARYTWRGAAERLLELLPEERGA</sequence>
<evidence type="ECO:0000256" key="1">
    <source>
        <dbReference type="ARBA" id="ARBA00022679"/>
    </source>
</evidence>
<dbReference type="Proteomes" id="UP000295096">
    <property type="component" value="Unassembled WGS sequence"/>
</dbReference>
<dbReference type="AlphaFoldDB" id="A0A4R5QMG9"/>
<dbReference type="EMBL" id="SMSJ01000003">
    <property type="protein sequence ID" value="TDH64011.1"/>
    <property type="molecule type" value="Genomic_DNA"/>
</dbReference>
<dbReference type="InterPro" id="IPR001296">
    <property type="entry name" value="Glyco_trans_1"/>
</dbReference>
<keyword evidence="4" id="KW-1185">Reference proteome</keyword>